<evidence type="ECO:0000256" key="2">
    <source>
        <dbReference type="SAM" id="SignalP"/>
    </source>
</evidence>
<comment type="caution">
    <text evidence="4">The sequence shown here is derived from an EMBL/GenBank/DDBJ whole genome shotgun (WGS) entry which is preliminary data.</text>
</comment>
<sequence>MNRALYAAIFVGAVFGPALAGSPFSVSLDEARVVSFPKPVTTIYVGNPMIADVTIIDNRHAFVQGKAFGATNVIALDQNGRQVVNQQIVVAGKGTSTVTLQRGTKRSTLVCGGGACQPTPMPGDGRDSFDEASSQAERHQNLAGHAATRQD</sequence>
<organism evidence="4 5">
    <name type="scientific">Rhizomicrobium palustre</name>
    <dbReference type="NCBI Taxonomy" id="189966"/>
    <lineage>
        <taxon>Bacteria</taxon>
        <taxon>Pseudomonadati</taxon>
        <taxon>Pseudomonadota</taxon>
        <taxon>Alphaproteobacteria</taxon>
        <taxon>Micropepsales</taxon>
        <taxon>Micropepsaceae</taxon>
        <taxon>Rhizomicrobium</taxon>
    </lineage>
</organism>
<evidence type="ECO:0000313" key="5">
    <source>
        <dbReference type="Proteomes" id="UP000570514"/>
    </source>
</evidence>
<evidence type="ECO:0000313" key="4">
    <source>
        <dbReference type="EMBL" id="NIK87890.1"/>
    </source>
</evidence>
<dbReference type="AlphaFoldDB" id="A0A846MY01"/>
<feature type="region of interest" description="Disordered" evidence="1">
    <location>
        <begin position="114"/>
        <end position="151"/>
    </location>
</feature>
<dbReference type="Proteomes" id="UP000570514">
    <property type="component" value="Unassembled WGS sequence"/>
</dbReference>
<keyword evidence="5" id="KW-1185">Reference proteome</keyword>
<feature type="chain" id="PRO_5032642175" description="Pilus formation protein N-terminal domain-containing protein" evidence="2">
    <location>
        <begin position="21"/>
        <end position="151"/>
    </location>
</feature>
<evidence type="ECO:0000256" key="1">
    <source>
        <dbReference type="SAM" id="MobiDB-lite"/>
    </source>
</evidence>
<keyword evidence="2" id="KW-0732">Signal</keyword>
<name>A0A846MY01_9PROT</name>
<evidence type="ECO:0000259" key="3">
    <source>
        <dbReference type="Pfam" id="PF13629"/>
    </source>
</evidence>
<protein>
    <recommendedName>
        <fullName evidence="3">Pilus formation protein N-terminal domain-containing protein</fullName>
    </recommendedName>
</protein>
<dbReference type="RefSeq" id="WP_167081869.1">
    <property type="nucleotide sequence ID" value="NZ_BAAADC010000001.1"/>
</dbReference>
<dbReference type="InterPro" id="IPR032789">
    <property type="entry name" value="T2SS-T3SS_pil_N"/>
</dbReference>
<proteinExistence type="predicted"/>
<reference evidence="4 5" key="1">
    <citation type="submission" date="2020-03" db="EMBL/GenBank/DDBJ databases">
        <title>Genomic Encyclopedia of Type Strains, Phase IV (KMG-IV): sequencing the most valuable type-strain genomes for metagenomic binning, comparative biology and taxonomic classification.</title>
        <authorList>
            <person name="Goeker M."/>
        </authorList>
    </citation>
    <scope>NUCLEOTIDE SEQUENCE [LARGE SCALE GENOMIC DNA]</scope>
    <source>
        <strain evidence="4 5">DSM 19867</strain>
    </source>
</reference>
<feature type="domain" description="Pilus formation protein N-terminal" evidence="3">
    <location>
        <begin position="24"/>
        <end position="90"/>
    </location>
</feature>
<dbReference type="EMBL" id="JAASRM010000001">
    <property type="protein sequence ID" value="NIK87890.1"/>
    <property type="molecule type" value="Genomic_DNA"/>
</dbReference>
<feature type="signal peptide" evidence="2">
    <location>
        <begin position="1"/>
        <end position="20"/>
    </location>
</feature>
<gene>
    <name evidence="4" type="ORF">FHS83_001208</name>
</gene>
<dbReference type="Pfam" id="PF13629">
    <property type="entry name" value="T2SS-T3SS_pil_N"/>
    <property type="match status" value="1"/>
</dbReference>
<accession>A0A846MY01</accession>